<gene>
    <name evidence="1" type="ORF">HZF06_09605</name>
</gene>
<reference evidence="1 2" key="1">
    <citation type="submission" date="2020-07" db="EMBL/GenBank/DDBJ databases">
        <title>Electron transfer.</title>
        <authorList>
            <person name="Huang L."/>
            <person name="Liu X."/>
            <person name="Zhou S."/>
        </authorList>
    </citation>
    <scope>NUCLEOTIDE SEQUENCE [LARGE SCALE GENOMIC DNA]</scope>
    <source>
        <strain evidence="1 2">Lx1</strain>
    </source>
</reference>
<dbReference type="Pfam" id="PF25753">
    <property type="entry name" value="SF0329"/>
    <property type="match status" value="2"/>
</dbReference>
<sequence length="143" mass="17110">MLRGETFMWSKIKKQLQGIICDSLRESVEFHCSNYRMHDGIGRTYITVDGKEVYNMCTLKRDYYRTPVEGNYSQVEFIETVYKYLNTPIEDCMKTQNPLVKMLLILDRRIGKRTLIKMKESIENEDAIIQYFYRLRCDAEKIH</sequence>
<proteinExistence type="predicted"/>
<accession>A0A7D7A6A5</accession>
<evidence type="ECO:0000313" key="2">
    <source>
        <dbReference type="Proteomes" id="UP000512286"/>
    </source>
</evidence>
<dbReference type="EMBL" id="CP059378">
    <property type="protein sequence ID" value="QLY81818.1"/>
    <property type="molecule type" value="Genomic_DNA"/>
</dbReference>
<dbReference type="KEGG" id="cint:HZF06_09605"/>
<name>A0A7D7A6A5_9CLOT</name>
<dbReference type="InterPro" id="IPR057955">
    <property type="entry name" value="SF0329-like"/>
</dbReference>
<evidence type="ECO:0000313" key="1">
    <source>
        <dbReference type="EMBL" id="QLY81818.1"/>
    </source>
</evidence>
<organism evidence="1 2">
    <name type="scientific">Clostridium intestinale</name>
    <dbReference type="NCBI Taxonomy" id="36845"/>
    <lineage>
        <taxon>Bacteria</taxon>
        <taxon>Bacillati</taxon>
        <taxon>Bacillota</taxon>
        <taxon>Clostridia</taxon>
        <taxon>Eubacteriales</taxon>
        <taxon>Clostridiaceae</taxon>
        <taxon>Clostridium</taxon>
    </lineage>
</organism>
<protein>
    <submittedName>
        <fullName evidence="1">Uncharacterized protein</fullName>
    </submittedName>
</protein>
<dbReference type="Proteomes" id="UP000512286">
    <property type="component" value="Chromosome"/>
</dbReference>
<dbReference type="AlphaFoldDB" id="A0A7D7A6A5"/>